<feature type="compositionally biased region" description="Polar residues" evidence="2">
    <location>
        <begin position="1"/>
        <end position="38"/>
    </location>
</feature>
<feature type="compositionally biased region" description="Polar residues" evidence="2">
    <location>
        <begin position="207"/>
        <end position="223"/>
    </location>
</feature>
<keyword evidence="1" id="KW-0175">Coiled coil</keyword>
<feature type="region of interest" description="Disordered" evidence="2">
    <location>
        <begin position="1013"/>
        <end position="1033"/>
    </location>
</feature>
<dbReference type="VEuPathDB" id="AmoebaDB:FDP41_003874"/>
<dbReference type="RefSeq" id="XP_044561934.1">
    <property type="nucleotide sequence ID" value="XM_044707226.1"/>
</dbReference>
<keyword evidence="4" id="KW-1185">Reference proteome</keyword>
<feature type="region of interest" description="Disordered" evidence="2">
    <location>
        <begin position="593"/>
        <end position="626"/>
    </location>
</feature>
<feature type="compositionally biased region" description="Basic and acidic residues" evidence="2">
    <location>
        <begin position="154"/>
        <end position="175"/>
    </location>
</feature>
<feature type="compositionally biased region" description="Basic and acidic residues" evidence="2">
    <location>
        <begin position="124"/>
        <end position="140"/>
    </location>
</feature>
<evidence type="ECO:0000256" key="2">
    <source>
        <dbReference type="SAM" id="MobiDB-lite"/>
    </source>
</evidence>
<feature type="region of interest" description="Disordered" evidence="2">
    <location>
        <begin position="1"/>
        <end position="75"/>
    </location>
</feature>
<protein>
    <submittedName>
        <fullName evidence="3">Uncharacterized protein</fullName>
    </submittedName>
</protein>
<dbReference type="AlphaFoldDB" id="A0A6A5BSC5"/>
<organism evidence="3 4">
    <name type="scientific">Naegleria fowleri</name>
    <name type="common">Brain eating amoeba</name>
    <dbReference type="NCBI Taxonomy" id="5763"/>
    <lineage>
        <taxon>Eukaryota</taxon>
        <taxon>Discoba</taxon>
        <taxon>Heterolobosea</taxon>
        <taxon>Tetramitia</taxon>
        <taxon>Eutetramitia</taxon>
        <taxon>Vahlkampfiidae</taxon>
        <taxon>Naegleria</taxon>
    </lineage>
</organism>
<dbReference type="OrthoDB" id="10412152at2759"/>
<dbReference type="OMA" id="EREHASH"/>
<dbReference type="VEuPathDB" id="AmoebaDB:NF0017440"/>
<gene>
    <name evidence="3" type="ORF">FDP41_003874</name>
</gene>
<feature type="coiled-coil region" evidence="1">
    <location>
        <begin position="356"/>
        <end position="390"/>
    </location>
</feature>
<feature type="compositionally biased region" description="Basic and acidic residues" evidence="2">
    <location>
        <begin position="189"/>
        <end position="206"/>
    </location>
</feature>
<reference evidence="3 4" key="1">
    <citation type="journal article" date="2019" name="Sci. Rep.">
        <title>Nanopore sequencing improves the draft genome of the human pathogenic amoeba Naegleria fowleri.</title>
        <authorList>
            <person name="Liechti N."/>
            <person name="Schurch N."/>
            <person name="Bruggmann R."/>
            <person name="Wittwer M."/>
        </authorList>
    </citation>
    <scope>NUCLEOTIDE SEQUENCE [LARGE SCALE GENOMIC DNA]</scope>
    <source>
        <strain evidence="3 4">ATCC 30894</strain>
    </source>
</reference>
<dbReference type="VEuPathDB" id="AmoebaDB:NfTy_063730"/>
<evidence type="ECO:0000313" key="4">
    <source>
        <dbReference type="Proteomes" id="UP000444721"/>
    </source>
</evidence>
<name>A0A6A5BSC5_NAEFO</name>
<proteinExistence type="predicted"/>
<evidence type="ECO:0000313" key="3">
    <source>
        <dbReference type="EMBL" id="KAF0977221.1"/>
    </source>
</evidence>
<feature type="compositionally biased region" description="Low complexity" evidence="2">
    <location>
        <begin position="1109"/>
        <end position="1118"/>
    </location>
</feature>
<dbReference type="EMBL" id="VFQX01000035">
    <property type="protein sequence ID" value="KAF0977221.1"/>
    <property type="molecule type" value="Genomic_DNA"/>
</dbReference>
<dbReference type="Proteomes" id="UP000444721">
    <property type="component" value="Unassembled WGS sequence"/>
</dbReference>
<comment type="caution">
    <text evidence="3">The sequence shown here is derived from an EMBL/GenBank/DDBJ whole genome shotgun (WGS) entry which is preliminary data.</text>
</comment>
<sequence>MQQELQQAPSSSLDDTWTISDLSSHQGVGSLRNSLSESITKKKVRERPTFSPISSLDSESDKDEDFKSKPVKPFLKRTSGGYKEVTVVEPQQSVKVKNNPQIMSPPVSTTPVIAKKNLKLLPESSKKKKEDEEQKKEMKIPEALYTYLAPNPPPKKDTPLKKEKDEGPHYLEKIPSKPAKAQLETTPDVNERSKKIRGRRMDDKETSSTPQVIEKPSSNSRSIEQTEKQVEQPSSGKNNLQKSIEKVTNLANNTATSNLGTLKYMENAIKDSEQKLTTFQKMLDKLLEQKEKEYENILSKTTNQVSSTISNSMSKMGIDIRTFYKQFEKLQRVTSEITAKFGKQLSEDQRKSQTLLNKQMRQIEDIGRKIEQLEKKANQIKDQKPVKSDKKTSIGSRTNKSIFDVTPTKELSMEDIHTDMLKKHPSLFKSPNWSEISQLSTLEIYQAEQKYLIDELVGSFDYSAIKQVSDLTNKDTSLLNKSISIDVNFDEKNISKIKIDSPSPKPMSILLNQEISPDDIQRLYPDFAKNLLKFSILANEDHKIAACIKNNTAANVQSQPCEDPALDLKQETSSSKQDTDTPTVLKFEVEIQTESTEEMQTPQSEEIQEKLSPSKNNTTSNILEPPIETCDVGWNKKDNSGKLFQDQIDHMVSKEINIYEKEQIIKQLLPKETKIAVPPICGVNEDDYDGISFTSHYPQRMKKPEEDHFKTPNEYHQENRPLDVLFEEYANTLVERTIKHIAHGVLSDFLQQTSRMHNDNDQEDMHIFDDQQLSSIKGGALCAELFTYCLEHGIPFDDALVYKATEEVIWEFIKNKFPIFTRHEGEKEEEESNDKSEATNGLEREALCELVLRLLTSHTTSKETHVEREHASHNDDETYKEISTEKAPVVPKVVSSDSVPLEPVKKVILYEIETQTDTPEPQSIVPRSIQTDLFETQTIETQTFFDPKKEESSCQTSELKRSISEAQTDKLLTQTVHTETDTKKLLIEPHFGIGIPPKMHDAKNIQTSFVKPSMNKSCSASTSNTSQYTEETQTELSSSYIYVTETEEEGNNVQPPQPQLPKTKLFASVTENEIERMLKLQLLKRSLGVKKQTYPSVRKPYGSSDDSDTSFLSSEDSFIESSREERSISTFYTSESSRGLEEDFSQSAFEDVNDEHYYTSSTTLSQDSRTLTQNKNNNNLISDYSTGYISSTLTTSDDLIDHSWY</sequence>
<evidence type="ECO:0000256" key="1">
    <source>
        <dbReference type="SAM" id="Coils"/>
    </source>
</evidence>
<feature type="region of interest" description="Disordered" evidence="2">
    <location>
        <begin position="1098"/>
        <end position="1118"/>
    </location>
</feature>
<dbReference type="GeneID" id="68111092"/>
<feature type="compositionally biased region" description="Polar residues" evidence="2">
    <location>
        <begin position="593"/>
        <end position="622"/>
    </location>
</feature>
<feature type="region of interest" description="Disordered" evidence="2">
    <location>
        <begin position="861"/>
        <end position="882"/>
    </location>
</feature>
<accession>A0A6A5BSC5</accession>
<feature type="region of interest" description="Disordered" evidence="2">
    <location>
        <begin position="117"/>
        <end position="239"/>
    </location>
</feature>